<comment type="caution">
    <text evidence="1">The sequence shown here is derived from an EMBL/GenBank/DDBJ whole genome shotgun (WGS) entry which is preliminary data.</text>
</comment>
<organism evidence="1 2">
    <name type="scientific">Rhodohalobacter barkolensis</name>
    <dbReference type="NCBI Taxonomy" id="2053187"/>
    <lineage>
        <taxon>Bacteria</taxon>
        <taxon>Pseudomonadati</taxon>
        <taxon>Balneolota</taxon>
        <taxon>Balneolia</taxon>
        <taxon>Balneolales</taxon>
        <taxon>Balneolaceae</taxon>
        <taxon>Rhodohalobacter</taxon>
    </lineage>
</organism>
<gene>
    <name evidence="1" type="ORF">CWD77_09030</name>
</gene>
<evidence type="ECO:0000313" key="2">
    <source>
        <dbReference type="Proteomes" id="UP000233398"/>
    </source>
</evidence>
<proteinExistence type="predicted"/>
<dbReference type="RefSeq" id="WP_101073233.1">
    <property type="nucleotide sequence ID" value="NZ_PISP01000002.1"/>
</dbReference>
<dbReference type="Proteomes" id="UP000233398">
    <property type="component" value="Unassembled WGS sequence"/>
</dbReference>
<protein>
    <submittedName>
        <fullName evidence="1">Uncharacterized protein</fullName>
    </submittedName>
</protein>
<dbReference type="EMBL" id="PISP01000002">
    <property type="protein sequence ID" value="PKD43693.1"/>
    <property type="molecule type" value="Genomic_DNA"/>
</dbReference>
<sequence>MKTVIQYKDLKIEITINDGGNDKVETISDCIPPNHPAYESVEDLRTMERRVEEAKLILKGE</sequence>
<reference evidence="1 2" key="1">
    <citation type="submission" date="2017-11" db="EMBL/GenBank/DDBJ databases">
        <title>Rhodohalobacter 15182 sp. nov., isolated from a salt lake.</title>
        <authorList>
            <person name="Han S."/>
        </authorList>
    </citation>
    <scope>NUCLEOTIDE SEQUENCE [LARGE SCALE GENOMIC DNA]</scope>
    <source>
        <strain evidence="1 2">15182</strain>
    </source>
</reference>
<keyword evidence="2" id="KW-1185">Reference proteome</keyword>
<accession>A0A2N0VHM3</accession>
<evidence type="ECO:0000313" key="1">
    <source>
        <dbReference type="EMBL" id="PKD43693.1"/>
    </source>
</evidence>
<dbReference type="AlphaFoldDB" id="A0A2N0VHM3"/>
<name>A0A2N0VHM3_9BACT</name>